<dbReference type="PANTHER" id="PTHR33387:SF3">
    <property type="entry name" value="DUF985 DOMAIN-CONTAINING PROTEIN"/>
    <property type="match status" value="1"/>
</dbReference>
<dbReference type="SUPFAM" id="SSF51182">
    <property type="entry name" value="RmlC-like cupins"/>
    <property type="match status" value="1"/>
</dbReference>
<dbReference type="InterPro" id="IPR009327">
    <property type="entry name" value="Cupin_DUF985"/>
</dbReference>
<feature type="domain" description="DUF985" evidence="1">
    <location>
        <begin position="5"/>
        <end position="144"/>
    </location>
</feature>
<dbReference type="RefSeq" id="WP_137401611.1">
    <property type="nucleotide sequence ID" value="NZ_BMIU01000006.1"/>
</dbReference>
<dbReference type="Proteomes" id="UP000647339">
    <property type="component" value="Unassembled WGS sequence"/>
</dbReference>
<protein>
    <recommendedName>
        <fullName evidence="1">DUF985 domain-containing protein</fullName>
    </recommendedName>
</protein>
<dbReference type="CDD" id="cd06121">
    <property type="entry name" value="cupin_YML079wp"/>
    <property type="match status" value="1"/>
</dbReference>
<reference evidence="3" key="1">
    <citation type="journal article" date="2019" name="Int. J. Syst. Evol. Microbiol.">
        <title>The Global Catalogue of Microorganisms (GCM) 10K type strain sequencing project: providing services to taxonomists for standard genome sequencing and annotation.</title>
        <authorList>
            <consortium name="The Broad Institute Genomics Platform"/>
            <consortium name="The Broad Institute Genome Sequencing Center for Infectious Disease"/>
            <person name="Wu L."/>
            <person name="Ma J."/>
        </authorList>
    </citation>
    <scope>NUCLEOTIDE SEQUENCE [LARGE SCALE GENOMIC DNA]</scope>
    <source>
        <strain evidence="3">CGMCC 1.15407</strain>
    </source>
</reference>
<dbReference type="InterPro" id="IPR014710">
    <property type="entry name" value="RmlC-like_jellyroll"/>
</dbReference>
<sequence length="165" mass="18474">MTAVEIIESLDLKPHPEGGYFKEAYRSQGIISQKCLGEQFEGDRNYATGIYFLLTSDTFSAFHRIRQDEAWHFYLGSPLRLHSLSEKAGHEEFVIGADLLDGQIPQLVVPADHWFAAEVMAEDGFALVGCTVSPGFDFRDFELADQNKLTATFPDHAALVAKFTR</sequence>
<name>A0ABQ1UVQ4_9BACT</name>
<dbReference type="PANTHER" id="PTHR33387">
    <property type="entry name" value="RMLC-LIKE JELLY ROLL FOLD PROTEIN"/>
    <property type="match status" value="1"/>
</dbReference>
<proteinExistence type="predicted"/>
<dbReference type="InterPro" id="IPR039935">
    <property type="entry name" value="YML079W-like"/>
</dbReference>
<comment type="caution">
    <text evidence="2">The sequence shown here is derived from an EMBL/GenBank/DDBJ whole genome shotgun (WGS) entry which is preliminary data.</text>
</comment>
<evidence type="ECO:0000313" key="3">
    <source>
        <dbReference type="Proteomes" id="UP000647339"/>
    </source>
</evidence>
<dbReference type="Pfam" id="PF06172">
    <property type="entry name" value="Cupin_5"/>
    <property type="match status" value="1"/>
</dbReference>
<organism evidence="2 3">
    <name type="scientific">Echinicola rosea</name>
    <dbReference type="NCBI Taxonomy" id="1807691"/>
    <lineage>
        <taxon>Bacteria</taxon>
        <taxon>Pseudomonadati</taxon>
        <taxon>Bacteroidota</taxon>
        <taxon>Cytophagia</taxon>
        <taxon>Cytophagales</taxon>
        <taxon>Cyclobacteriaceae</taxon>
        <taxon>Echinicola</taxon>
    </lineage>
</organism>
<dbReference type="InterPro" id="IPR011051">
    <property type="entry name" value="RmlC_Cupin_sf"/>
</dbReference>
<dbReference type="EMBL" id="BMIU01000006">
    <property type="protein sequence ID" value="GGF28055.1"/>
    <property type="molecule type" value="Genomic_DNA"/>
</dbReference>
<evidence type="ECO:0000259" key="1">
    <source>
        <dbReference type="Pfam" id="PF06172"/>
    </source>
</evidence>
<evidence type="ECO:0000313" key="2">
    <source>
        <dbReference type="EMBL" id="GGF28055.1"/>
    </source>
</evidence>
<accession>A0ABQ1UVQ4</accession>
<gene>
    <name evidence="2" type="ORF">GCM10011339_15240</name>
</gene>
<keyword evidence="3" id="KW-1185">Reference proteome</keyword>
<dbReference type="Gene3D" id="2.60.120.10">
    <property type="entry name" value="Jelly Rolls"/>
    <property type="match status" value="1"/>
</dbReference>